<name>A0A382TM78_9ZZZZ</name>
<gene>
    <name evidence="2" type="ORF">METZ01_LOCUS375461</name>
</gene>
<sequence>MTKRLQKKENNISSHSGHSNSLNGDVRHLAVEVNQTMKTAICIFLAVATFS</sequence>
<reference evidence="2" key="1">
    <citation type="submission" date="2018-05" db="EMBL/GenBank/DDBJ databases">
        <authorList>
            <person name="Lanie J.A."/>
            <person name="Ng W.-L."/>
            <person name="Kazmierczak K.M."/>
            <person name="Andrzejewski T.M."/>
            <person name="Davidsen T.M."/>
            <person name="Wayne K.J."/>
            <person name="Tettelin H."/>
            <person name="Glass J.I."/>
            <person name="Rusch D."/>
            <person name="Podicherti R."/>
            <person name="Tsui H.-C.T."/>
            <person name="Winkler M.E."/>
        </authorList>
    </citation>
    <scope>NUCLEOTIDE SEQUENCE</scope>
</reference>
<feature type="non-terminal residue" evidence="2">
    <location>
        <position position="51"/>
    </location>
</feature>
<proteinExistence type="predicted"/>
<evidence type="ECO:0000256" key="1">
    <source>
        <dbReference type="SAM" id="MobiDB-lite"/>
    </source>
</evidence>
<dbReference type="EMBL" id="UINC01137335">
    <property type="protein sequence ID" value="SVD22607.1"/>
    <property type="molecule type" value="Genomic_DNA"/>
</dbReference>
<organism evidence="2">
    <name type="scientific">marine metagenome</name>
    <dbReference type="NCBI Taxonomy" id="408172"/>
    <lineage>
        <taxon>unclassified sequences</taxon>
        <taxon>metagenomes</taxon>
        <taxon>ecological metagenomes</taxon>
    </lineage>
</organism>
<protein>
    <submittedName>
        <fullName evidence="2">Uncharacterized protein</fullName>
    </submittedName>
</protein>
<accession>A0A382TM78</accession>
<feature type="compositionally biased region" description="Low complexity" evidence="1">
    <location>
        <begin position="11"/>
        <end position="24"/>
    </location>
</feature>
<evidence type="ECO:0000313" key="2">
    <source>
        <dbReference type="EMBL" id="SVD22607.1"/>
    </source>
</evidence>
<dbReference type="AlphaFoldDB" id="A0A382TM78"/>
<feature type="region of interest" description="Disordered" evidence="1">
    <location>
        <begin position="1"/>
        <end position="25"/>
    </location>
</feature>